<dbReference type="InterPro" id="IPR035979">
    <property type="entry name" value="RBD_domain_sf"/>
</dbReference>
<evidence type="ECO:0000256" key="2">
    <source>
        <dbReference type="PROSITE-ProRule" id="PRU00176"/>
    </source>
</evidence>
<feature type="compositionally biased region" description="Basic and acidic residues" evidence="3">
    <location>
        <begin position="69"/>
        <end position="81"/>
    </location>
</feature>
<dbReference type="STRING" id="158441.A0A226EI64"/>
<feature type="compositionally biased region" description="Basic and acidic residues" evidence="3">
    <location>
        <begin position="378"/>
        <end position="387"/>
    </location>
</feature>
<dbReference type="EMBL" id="LNIX01000003">
    <property type="protein sequence ID" value="OXA57383.1"/>
    <property type="molecule type" value="Genomic_DNA"/>
</dbReference>
<dbReference type="PROSITE" id="PS50102">
    <property type="entry name" value="RRM"/>
    <property type="match status" value="1"/>
</dbReference>
<evidence type="ECO:0000313" key="6">
    <source>
        <dbReference type="Proteomes" id="UP000198287"/>
    </source>
</evidence>
<dbReference type="OrthoDB" id="4726at2759"/>
<reference evidence="5 6" key="1">
    <citation type="submission" date="2015-12" db="EMBL/GenBank/DDBJ databases">
        <title>The genome of Folsomia candida.</title>
        <authorList>
            <person name="Faddeeva A."/>
            <person name="Derks M.F."/>
            <person name="Anvar Y."/>
            <person name="Smit S."/>
            <person name="Van Straalen N."/>
            <person name="Roelofs D."/>
        </authorList>
    </citation>
    <scope>NUCLEOTIDE SEQUENCE [LARGE SCALE GENOMIC DNA]</scope>
    <source>
        <strain evidence="5 6">VU population</strain>
        <tissue evidence="5">Whole body</tissue>
    </source>
</reference>
<name>A0A226EI64_FOLCA</name>
<evidence type="ECO:0000256" key="1">
    <source>
        <dbReference type="ARBA" id="ARBA00022884"/>
    </source>
</evidence>
<evidence type="ECO:0000256" key="3">
    <source>
        <dbReference type="SAM" id="MobiDB-lite"/>
    </source>
</evidence>
<dbReference type="Proteomes" id="UP000198287">
    <property type="component" value="Unassembled WGS sequence"/>
</dbReference>
<gene>
    <name evidence="5" type="ORF">Fcan01_06988</name>
</gene>
<dbReference type="SMART" id="SM00360">
    <property type="entry name" value="RRM"/>
    <property type="match status" value="1"/>
</dbReference>
<evidence type="ECO:0000259" key="4">
    <source>
        <dbReference type="PROSITE" id="PS50102"/>
    </source>
</evidence>
<keyword evidence="1 2" id="KW-0694">RNA-binding</keyword>
<feature type="compositionally biased region" description="Basic residues" evidence="3">
    <location>
        <begin position="105"/>
        <end position="118"/>
    </location>
</feature>
<comment type="caution">
    <text evidence="5">The sequence shown here is derived from an EMBL/GenBank/DDBJ whole genome shotgun (WGS) entry which is preliminary data.</text>
</comment>
<feature type="compositionally biased region" description="Acidic residues" evidence="3">
    <location>
        <begin position="445"/>
        <end position="475"/>
    </location>
</feature>
<feature type="region of interest" description="Disordered" evidence="3">
    <location>
        <begin position="43"/>
        <end position="167"/>
    </location>
</feature>
<feature type="compositionally biased region" description="Low complexity" evidence="3">
    <location>
        <begin position="129"/>
        <end position="138"/>
    </location>
</feature>
<dbReference type="GO" id="GO:0003723">
    <property type="term" value="F:RNA binding"/>
    <property type="evidence" value="ECO:0007669"/>
    <property type="project" value="UniProtKB-UniRule"/>
</dbReference>
<protein>
    <submittedName>
        <fullName evidence="5">Protein painting of fourth</fullName>
    </submittedName>
</protein>
<evidence type="ECO:0000313" key="5">
    <source>
        <dbReference type="EMBL" id="OXA57383.1"/>
    </source>
</evidence>
<dbReference type="Gene3D" id="3.30.70.330">
    <property type="match status" value="1"/>
</dbReference>
<feature type="compositionally biased region" description="Basic and acidic residues" evidence="3">
    <location>
        <begin position="394"/>
        <end position="411"/>
    </location>
</feature>
<feature type="domain" description="RRM" evidence="4">
    <location>
        <begin position="274"/>
        <end position="355"/>
    </location>
</feature>
<dbReference type="InterPro" id="IPR012677">
    <property type="entry name" value="Nucleotide-bd_a/b_plait_sf"/>
</dbReference>
<feature type="compositionally biased region" description="Basic residues" evidence="3">
    <location>
        <begin position="143"/>
        <end position="152"/>
    </location>
</feature>
<dbReference type="AlphaFoldDB" id="A0A226EI64"/>
<feature type="compositionally biased region" description="Acidic residues" evidence="3">
    <location>
        <begin position="412"/>
        <end position="437"/>
    </location>
</feature>
<feature type="region of interest" description="Disordered" evidence="3">
    <location>
        <begin position="360"/>
        <end position="475"/>
    </location>
</feature>
<proteinExistence type="predicted"/>
<accession>A0A226EI64</accession>
<organism evidence="5 6">
    <name type="scientific">Folsomia candida</name>
    <name type="common">Springtail</name>
    <dbReference type="NCBI Taxonomy" id="158441"/>
    <lineage>
        <taxon>Eukaryota</taxon>
        <taxon>Metazoa</taxon>
        <taxon>Ecdysozoa</taxon>
        <taxon>Arthropoda</taxon>
        <taxon>Hexapoda</taxon>
        <taxon>Collembola</taxon>
        <taxon>Entomobryomorpha</taxon>
        <taxon>Isotomoidea</taxon>
        <taxon>Isotomidae</taxon>
        <taxon>Proisotominae</taxon>
        <taxon>Folsomia</taxon>
    </lineage>
</organism>
<sequence>MGVKPGKKSFGGIHLLGVPPLLQKLQITRESNSLTLIFYVSKQSLPKPAPTTPIATNKKPAPAPANPSPKKEKVASPEKKPVLKQGGISAQLAKVSDKSKSINKSNKKNRNKQNRNKKDKAQGGGPGGQPKSNQQGKQAVGKVSKKNRRQRLQAKMSAKARSPLSQARAFKAEQEMNKTSSRILLVKLPDQAVTNDMVKSWSPSIENAMFPKSIEPRSFLLVMKPDANIKKEIDTLKKISFGNGKLSVEERKQTEFEGKKATEGLTATDFIDPYTLYLTNLDEAATRGDLQELFPSAKTVMNPRKHNPRVTGAGTATKFAFVGFDTADAALEGFKMCFNRKFVNDKFIVVRFRRVGKSEVSAVKSEGDKKPVVATEGAGKRKAEESSPIKGQPLKKEDASAKKSKLIKVEPKDEDDEDEDDDDDEDEEDDDDDDNDMDALQAGVGDDDSEDDDDDGLDDDDDEDDDDDDDDEDDD</sequence>
<dbReference type="SUPFAM" id="SSF54928">
    <property type="entry name" value="RNA-binding domain, RBD"/>
    <property type="match status" value="1"/>
</dbReference>
<dbReference type="InterPro" id="IPR000504">
    <property type="entry name" value="RRM_dom"/>
</dbReference>
<keyword evidence="6" id="KW-1185">Reference proteome</keyword>
<dbReference type="OMA" id="GHPISVN"/>